<proteinExistence type="predicted"/>
<organism evidence="2">
    <name type="scientific">Chaphamaparvovirus galliform3</name>
    <dbReference type="NCBI Taxonomy" id="3052108"/>
    <lineage>
        <taxon>Viruses</taxon>
        <taxon>Monodnaviria</taxon>
        <taxon>Shotokuvirae</taxon>
        <taxon>Cossaviricota</taxon>
        <taxon>Quintoviricetes</taxon>
        <taxon>Piccovirales</taxon>
        <taxon>Parvoviridae</taxon>
        <taxon>Hamaparvovirinae</taxon>
        <taxon>Chaphamaparvovirus</taxon>
    </lineage>
</organism>
<evidence type="ECO:0000256" key="1">
    <source>
        <dbReference type="SAM" id="MobiDB-lite"/>
    </source>
</evidence>
<feature type="compositionally biased region" description="Basic and acidic residues" evidence="1">
    <location>
        <begin position="19"/>
        <end position="32"/>
    </location>
</feature>
<evidence type="ECO:0000313" key="2">
    <source>
        <dbReference type="EMBL" id="QRK03699.1"/>
    </source>
</evidence>
<protein>
    <submittedName>
        <fullName evidence="2">Nonstructural protein 2</fullName>
    </submittedName>
</protein>
<reference evidence="2" key="1">
    <citation type="journal article" date="2021" name="Viruses">
        <title>Investigating the Diversity and Host Range of Novel Parvoviruses from North American Ducks Using Epidemiology, Phylogenetics, Genome Structure, and Codon Usage Analysis.</title>
        <authorList>
            <person name="Canuti M."/>
            <person name="Verhoeven J.T.P."/>
            <person name="Munro H.J."/>
            <person name="Roul S."/>
            <person name="Ojkic D."/>
            <person name="Robertson G.J."/>
            <person name="Whitney H.G."/>
            <person name="Dufour S.C."/>
            <person name="Lang A.S."/>
        </authorList>
    </citation>
    <scope>NUCLEOTIDE SEQUENCE</scope>
    <source>
        <strain evidence="2">BC4</strain>
    </source>
</reference>
<sequence length="254" mass="28113">MRKNLQDKGKWKGAAHKVPAREEGEPEPKNPKFGDPLENQEAAVQEGATPDPEEGTSKTAQESLNQAANAAIAANVGAGRLLLASQQLRECREANNPYKNSWMPGLAPANLQWAPDPCAEQEEALQNLMKQGAAEGNQVATQQLGGAPAPQLAESTDPTPNTDPAIPMNEYVVPTQGAQNQWSPIVPEDVMDMILENYPEDAEPPEEMMLDEILEHMFYYMMWCPWGQPGTKNAKWRLIYKPINSQWVGNWTPR</sequence>
<feature type="region of interest" description="Disordered" evidence="1">
    <location>
        <begin position="1"/>
        <end position="62"/>
    </location>
</feature>
<feature type="compositionally biased region" description="Polar residues" evidence="1">
    <location>
        <begin position="153"/>
        <end position="162"/>
    </location>
</feature>
<name>A0A891EZJ0_9VIRU</name>
<accession>A0A891EZJ0</accession>
<feature type="region of interest" description="Disordered" evidence="1">
    <location>
        <begin position="143"/>
        <end position="167"/>
    </location>
</feature>
<gene>
    <name evidence="2" type="primary">NS2</name>
</gene>
<dbReference type="EMBL" id="MW306779">
    <property type="protein sequence ID" value="QRK03699.1"/>
    <property type="molecule type" value="Genomic_DNA"/>
</dbReference>
<feature type="compositionally biased region" description="Basic and acidic residues" evidence="1">
    <location>
        <begin position="1"/>
        <end position="10"/>
    </location>
</feature>